<dbReference type="Gene3D" id="1.20.1020.10">
    <property type="entry name" value="TAZ domain"/>
    <property type="match status" value="1"/>
</dbReference>
<dbReference type="PROSITE" id="PS50134">
    <property type="entry name" value="ZF_TAZ"/>
    <property type="match status" value="1"/>
</dbReference>
<evidence type="ECO:0000256" key="9">
    <source>
        <dbReference type="ARBA" id="ARBA00023163"/>
    </source>
</evidence>
<evidence type="ECO:0000256" key="10">
    <source>
        <dbReference type="ARBA" id="ARBA00023242"/>
    </source>
</evidence>
<dbReference type="STRING" id="76193.A0A194QYA0"/>
<feature type="zinc finger region" description="TAZ-type" evidence="12">
    <location>
        <begin position="181"/>
        <end position="268"/>
    </location>
</feature>
<name>A0A194QYA0_PAPMA</name>
<evidence type="ECO:0000256" key="12">
    <source>
        <dbReference type="PROSITE-ProRule" id="PRU00203"/>
    </source>
</evidence>
<dbReference type="GO" id="GO:0031490">
    <property type="term" value="F:chromatin DNA binding"/>
    <property type="evidence" value="ECO:0007669"/>
    <property type="project" value="TreeGrafter"/>
</dbReference>
<evidence type="ECO:0000256" key="3">
    <source>
        <dbReference type="ARBA" id="ARBA00022679"/>
    </source>
</evidence>
<keyword evidence="5 12" id="KW-0863">Zinc-finger</keyword>
<dbReference type="InterPro" id="IPR000197">
    <property type="entry name" value="Znf_TAZ"/>
</dbReference>
<evidence type="ECO:0000259" key="14">
    <source>
        <dbReference type="PROSITE" id="PS50134"/>
    </source>
</evidence>
<dbReference type="GO" id="GO:0005634">
    <property type="term" value="C:nucleus"/>
    <property type="evidence" value="ECO:0007669"/>
    <property type="project" value="UniProtKB-SubCell"/>
</dbReference>
<evidence type="ECO:0000256" key="6">
    <source>
        <dbReference type="ARBA" id="ARBA00022833"/>
    </source>
</evidence>
<dbReference type="SUPFAM" id="SSF57933">
    <property type="entry name" value="TAZ domain"/>
    <property type="match status" value="1"/>
</dbReference>
<dbReference type="Proteomes" id="UP000053240">
    <property type="component" value="Unassembled WGS sequence"/>
</dbReference>
<feature type="domain" description="TAZ-type" evidence="14">
    <location>
        <begin position="181"/>
        <end position="268"/>
    </location>
</feature>
<dbReference type="EC" id="2.3.1.48" evidence="2"/>
<protein>
    <recommendedName>
        <fullName evidence="2">histone acetyltransferase</fullName>
        <ecNumber evidence="2">2.3.1.48</ecNumber>
    </recommendedName>
</protein>
<dbReference type="InParanoid" id="A0A194QYA0"/>
<keyword evidence="4 12" id="KW-0479">Metal-binding</keyword>
<evidence type="ECO:0000313" key="16">
    <source>
        <dbReference type="Proteomes" id="UP000053240"/>
    </source>
</evidence>
<accession>A0A194QYA0</accession>
<evidence type="ECO:0000256" key="4">
    <source>
        <dbReference type="ARBA" id="ARBA00022723"/>
    </source>
</evidence>
<dbReference type="AlphaFoldDB" id="A0A194QYA0"/>
<dbReference type="Pfam" id="PF02135">
    <property type="entry name" value="zf-TAZ"/>
    <property type="match status" value="1"/>
</dbReference>
<evidence type="ECO:0000256" key="7">
    <source>
        <dbReference type="ARBA" id="ARBA00022853"/>
    </source>
</evidence>
<comment type="catalytic activity">
    <reaction evidence="11">
        <text>L-lysyl-[protein] + acetyl-CoA = N(6)-acetyl-L-lysyl-[protein] + CoA + H(+)</text>
        <dbReference type="Rhea" id="RHEA:45948"/>
        <dbReference type="Rhea" id="RHEA-COMP:9752"/>
        <dbReference type="Rhea" id="RHEA-COMP:10731"/>
        <dbReference type="ChEBI" id="CHEBI:15378"/>
        <dbReference type="ChEBI" id="CHEBI:29969"/>
        <dbReference type="ChEBI" id="CHEBI:57287"/>
        <dbReference type="ChEBI" id="CHEBI:57288"/>
        <dbReference type="ChEBI" id="CHEBI:61930"/>
        <dbReference type="EC" id="2.3.1.48"/>
    </reaction>
</comment>
<comment type="subcellular location">
    <subcellularLocation>
        <location evidence="1">Nucleus</location>
    </subcellularLocation>
</comment>
<keyword evidence="10" id="KW-0539">Nucleus</keyword>
<dbReference type="GO" id="GO:0004402">
    <property type="term" value="F:histone acetyltransferase activity"/>
    <property type="evidence" value="ECO:0007669"/>
    <property type="project" value="InterPro"/>
</dbReference>
<dbReference type="PANTHER" id="PTHR13808:SF1">
    <property type="entry name" value="HISTONE ACETYLTRANSFERASE"/>
    <property type="match status" value="1"/>
</dbReference>
<dbReference type="InterPro" id="IPR035898">
    <property type="entry name" value="TAZ_dom_sf"/>
</dbReference>
<evidence type="ECO:0000256" key="8">
    <source>
        <dbReference type="ARBA" id="ARBA00023015"/>
    </source>
</evidence>
<feature type="region of interest" description="Disordered" evidence="13">
    <location>
        <begin position="146"/>
        <end position="171"/>
    </location>
</feature>
<evidence type="ECO:0000256" key="1">
    <source>
        <dbReference type="ARBA" id="ARBA00004123"/>
    </source>
</evidence>
<organism evidence="15 16">
    <name type="scientific">Papilio machaon</name>
    <name type="common">Old World swallowtail butterfly</name>
    <dbReference type="NCBI Taxonomy" id="76193"/>
    <lineage>
        <taxon>Eukaryota</taxon>
        <taxon>Metazoa</taxon>
        <taxon>Ecdysozoa</taxon>
        <taxon>Arthropoda</taxon>
        <taxon>Hexapoda</taxon>
        <taxon>Insecta</taxon>
        <taxon>Pterygota</taxon>
        <taxon>Neoptera</taxon>
        <taxon>Endopterygota</taxon>
        <taxon>Lepidoptera</taxon>
        <taxon>Glossata</taxon>
        <taxon>Ditrysia</taxon>
        <taxon>Papilionoidea</taxon>
        <taxon>Papilionidae</taxon>
        <taxon>Papilioninae</taxon>
        <taxon>Papilio</taxon>
    </lineage>
</organism>
<evidence type="ECO:0000256" key="11">
    <source>
        <dbReference type="ARBA" id="ARBA00048017"/>
    </source>
</evidence>
<keyword evidence="7" id="KW-0156">Chromatin regulator</keyword>
<evidence type="ECO:0000313" key="15">
    <source>
        <dbReference type="EMBL" id="KPJ10518.1"/>
    </source>
</evidence>
<evidence type="ECO:0000256" key="5">
    <source>
        <dbReference type="ARBA" id="ARBA00022771"/>
    </source>
</evidence>
<keyword evidence="8" id="KW-0805">Transcription regulation</keyword>
<sequence length="310" mass="35157">MQNYVARAGGMWRNGRREKMEIDEALEAVLAGPSRPNTRSRPRPGMALQSRMRMAKGGVVEESDDSRSDEDVAASIRFAALPSRAGAVPRYPGRARRTLRPTMRARDVAREAARAAAMAAHRSVPEAADYEDIDMVEYEFLFAGEGEPPRDLQESPPPGAPGPRRLQPAPINAVVRTRAEEEERRRLIRAQLATLLHAHECRADETRLRHAIWYCNVPSCQEIKYILKHLTVCQNRTSCKKMYCVSSRQIIGHWKNCENQHCPICLPLPTPGLVRKVRRNSQKGWEGEVEEEGTYQTQEKHHLSVRPLLR</sequence>
<dbReference type="GO" id="GO:0000123">
    <property type="term" value="C:histone acetyltransferase complex"/>
    <property type="evidence" value="ECO:0007669"/>
    <property type="project" value="TreeGrafter"/>
</dbReference>
<evidence type="ECO:0000256" key="2">
    <source>
        <dbReference type="ARBA" id="ARBA00013184"/>
    </source>
</evidence>
<dbReference type="InterPro" id="IPR013178">
    <property type="entry name" value="Histone_AcTrfase_Rtt109/CBP"/>
</dbReference>
<dbReference type="PANTHER" id="PTHR13808">
    <property type="entry name" value="CBP/P300-RELATED"/>
    <property type="match status" value="1"/>
</dbReference>
<dbReference type="GO" id="GO:0045944">
    <property type="term" value="P:positive regulation of transcription by RNA polymerase II"/>
    <property type="evidence" value="ECO:0007669"/>
    <property type="project" value="TreeGrafter"/>
</dbReference>
<dbReference type="GO" id="GO:0005667">
    <property type="term" value="C:transcription regulator complex"/>
    <property type="evidence" value="ECO:0007669"/>
    <property type="project" value="TreeGrafter"/>
</dbReference>
<dbReference type="GO" id="GO:0008270">
    <property type="term" value="F:zinc ion binding"/>
    <property type="evidence" value="ECO:0007669"/>
    <property type="project" value="UniProtKB-KW"/>
</dbReference>
<dbReference type="SMART" id="SM00551">
    <property type="entry name" value="ZnF_TAZ"/>
    <property type="match status" value="1"/>
</dbReference>
<dbReference type="EMBL" id="KQ460947">
    <property type="protein sequence ID" value="KPJ10518.1"/>
    <property type="molecule type" value="Genomic_DNA"/>
</dbReference>
<gene>
    <name evidence="15" type="ORF">RR48_06312</name>
</gene>
<keyword evidence="9" id="KW-0804">Transcription</keyword>
<reference evidence="15 16" key="1">
    <citation type="journal article" date="2015" name="Nat. Commun.">
        <title>Outbred genome sequencing and CRISPR/Cas9 gene editing in butterflies.</title>
        <authorList>
            <person name="Li X."/>
            <person name="Fan D."/>
            <person name="Zhang W."/>
            <person name="Liu G."/>
            <person name="Zhang L."/>
            <person name="Zhao L."/>
            <person name="Fang X."/>
            <person name="Chen L."/>
            <person name="Dong Y."/>
            <person name="Chen Y."/>
            <person name="Ding Y."/>
            <person name="Zhao R."/>
            <person name="Feng M."/>
            <person name="Zhu Y."/>
            <person name="Feng Y."/>
            <person name="Jiang X."/>
            <person name="Zhu D."/>
            <person name="Xiang H."/>
            <person name="Feng X."/>
            <person name="Li S."/>
            <person name="Wang J."/>
            <person name="Zhang G."/>
            <person name="Kronforst M.R."/>
            <person name="Wang W."/>
        </authorList>
    </citation>
    <scope>NUCLEOTIDE SEQUENCE [LARGE SCALE GENOMIC DNA]</scope>
    <source>
        <strain evidence="15">Ya'a_city_454_Pm</strain>
        <tissue evidence="15">Whole body</tissue>
    </source>
</reference>
<keyword evidence="16" id="KW-1185">Reference proteome</keyword>
<keyword evidence="6 12" id="KW-0862">Zinc</keyword>
<keyword evidence="3 15" id="KW-0808">Transferase</keyword>
<dbReference type="GO" id="GO:0003713">
    <property type="term" value="F:transcription coactivator activity"/>
    <property type="evidence" value="ECO:0007669"/>
    <property type="project" value="TreeGrafter"/>
</dbReference>
<evidence type="ECO:0000256" key="13">
    <source>
        <dbReference type="SAM" id="MobiDB-lite"/>
    </source>
</evidence>
<proteinExistence type="predicted"/>
<feature type="region of interest" description="Disordered" evidence="13">
    <location>
        <begin position="28"/>
        <end position="68"/>
    </location>
</feature>